<proteinExistence type="predicted"/>
<organism evidence="1 2">
    <name type="scientific">Streptococcus mitis</name>
    <dbReference type="NCBI Taxonomy" id="28037"/>
    <lineage>
        <taxon>Bacteria</taxon>
        <taxon>Bacillati</taxon>
        <taxon>Bacillota</taxon>
        <taxon>Bacilli</taxon>
        <taxon>Lactobacillales</taxon>
        <taxon>Streptococcaceae</taxon>
        <taxon>Streptococcus</taxon>
        <taxon>Streptococcus mitis group</taxon>
    </lineage>
</organism>
<dbReference type="AlphaFoldDB" id="A0A1S9Z9R4"/>
<name>A0A1S9Z9R4_STRMT</name>
<dbReference type="Proteomes" id="UP000190872">
    <property type="component" value="Unassembled WGS sequence"/>
</dbReference>
<gene>
    <name evidence="1" type="ORF">B0179_05745</name>
</gene>
<sequence length="82" mass="10133">MSCFVAFHYRSYGTFFLHKNRLHNIYRGFTHYKYYRAVKRESNSRFLCGKLREIIAFFIKKCYNEGYEISRLYLGFRWNFTG</sequence>
<dbReference type="EMBL" id="MUXS01000008">
    <property type="protein sequence ID" value="OOR80246.1"/>
    <property type="molecule type" value="Genomic_DNA"/>
</dbReference>
<reference evidence="1 2" key="1">
    <citation type="submission" date="2017-02" db="EMBL/GenBank/DDBJ databases">
        <title>Draft genome sequence of Streptococcus mitis CCUG 61082.</title>
        <authorList>
            <person name="Salva-Serra F."/>
            <person name="Engstrom-Jakobsson H."/>
            <person name="Thorell K."/>
            <person name="Jaen-Luchoro D."/>
            <person name="Gonzales-Siles L."/>
            <person name="Karlsson R."/>
            <person name="Gomila M."/>
            <person name="Yazdan S."/>
            <person name="Boulund F."/>
            <person name="Johnning A."/>
            <person name="Engstrand L."/>
            <person name="Kristiansson E."/>
            <person name="Moore E."/>
        </authorList>
    </citation>
    <scope>NUCLEOTIDE SEQUENCE [LARGE SCALE GENOMIC DNA]</scope>
    <source>
        <strain evidence="1 2">CCUG 61082</strain>
    </source>
</reference>
<accession>A0A1S9Z9R4</accession>
<comment type="caution">
    <text evidence="1">The sequence shown here is derived from an EMBL/GenBank/DDBJ whole genome shotgun (WGS) entry which is preliminary data.</text>
</comment>
<evidence type="ECO:0000313" key="2">
    <source>
        <dbReference type="Proteomes" id="UP000190872"/>
    </source>
</evidence>
<evidence type="ECO:0000313" key="1">
    <source>
        <dbReference type="EMBL" id="OOR80246.1"/>
    </source>
</evidence>
<protein>
    <submittedName>
        <fullName evidence="1">Uncharacterized protein</fullName>
    </submittedName>
</protein>